<keyword evidence="2" id="KW-0472">Membrane</keyword>
<dbReference type="EMBL" id="MU251586">
    <property type="protein sequence ID" value="KAG9231690.1"/>
    <property type="molecule type" value="Genomic_DNA"/>
</dbReference>
<reference evidence="3" key="1">
    <citation type="journal article" date="2021" name="IMA Fungus">
        <title>Genomic characterization of three marine fungi, including Emericellopsis atlantica sp. nov. with signatures of a generalist lifestyle and marine biomass degradation.</title>
        <authorList>
            <person name="Hagestad O.C."/>
            <person name="Hou L."/>
            <person name="Andersen J.H."/>
            <person name="Hansen E.H."/>
            <person name="Altermark B."/>
            <person name="Li C."/>
            <person name="Kuhnert E."/>
            <person name="Cox R.J."/>
            <person name="Crous P.W."/>
            <person name="Spatafora J.W."/>
            <person name="Lail K."/>
            <person name="Amirebrahimi M."/>
            <person name="Lipzen A."/>
            <person name="Pangilinan J."/>
            <person name="Andreopoulos W."/>
            <person name="Hayes R.D."/>
            <person name="Ng V."/>
            <person name="Grigoriev I.V."/>
            <person name="Jackson S.A."/>
            <person name="Sutton T.D.S."/>
            <person name="Dobson A.D.W."/>
            <person name="Rama T."/>
        </authorList>
    </citation>
    <scope>NUCLEOTIDE SEQUENCE</scope>
    <source>
        <strain evidence="3">TRa018bII</strain>
    </source>
</reference>
<protein>
    <recommendedName>
        <fullName evidence="5">Ring-like domain-containing protein</fullName>
    </recommendedName>
</protein>
<feature type="region of interest" description="Disordered" evidence="1">
    <location>
        <begin position="1"/>
        <end position="36"/>
    </location>
</feature>
<feature type="region of interest" description="Disordered" evidence="1">
    <location>
        <begin position="81"/>
        <end position="149"/>
    </location>
</feature>
<feature type="region of interest" description="Disordered" evidence="1">
    <location>
        <begin position="48"/>
        <end position="67"/>
    </location>
</feature>
<evidence type="ECO:0000256" key="1">
    <source>
        <dbReference type="SAM" id="MobiDB-lite"/>
    </source>
</evidence>
<name>A0A9P8C352_9HELO</name>
<feature type="region of interest" description="Disordered" evidence="1">
    <location>
        <begin position="346"/>
        <end position="467"/>
    </location>
</feature>
<keyword evidence="4" id="KW-1185">Reference proteome</keyword>
<feature type="transmembrane region" description="Helical" evidence="2">
    <location>
        <begin position="302"/>
        <end position="325"/>
    </location>
</feature>
<dbReference type="OrthoDB" id="5398191at2759"/>
<organism evidence="3 4">
    <name type="scientific">Amylocarpus encephaloides</name>
    <dbReference type="NCBI Taxonomy" id="45428"/>
    <lineage>
        <taxon>Eukaryota</taxon>
        <taxon>Fungi</taxon>
        <taxon>Dikarya</taxon>
        <taxon>Ascomycota</taxon>
        <taxon>Pezizomycotina</taxon>
        <taxon>Leotiomycetes</taxon>
        <taxon>Helotiales</taxon>
        <taxon>Helotiales incertae sedis</taxon>
        <taxon>Amylocarpus</taxon>
    </lineage>
</organism>
<feature type="compositionally biased region" description="Low complexity" evidence="1">
    <location>
        <begin position="425"/>
        <end position="434"/>
    </location>
</feature>
<accession>A0A9P8C352</accession>
<evidence type="ECO:0000313" key="4">
    <source>
        <dbReference type="Proteomes" id="UP000824998"/>
    </source>
</evidence>
<evidence type="ECO:0000256" key="2">
    <source>
        <dbReference type="SAM" id="Phobius"/>
    </source>
</evidence>
<feature type="compositionally biased region" description="Basic and acidic residues" evidence="1">
    <location>
        <begin position="393"/>
        <end position="417"/>
    </location>
</feature>
<gene>
    <name evidence="3" type="ORF">BJ875DRAFT_468726</name>
</gene>
<feature type="compositionally biased region" description="Basic residues" evidence="1">
    <location>
        <begin position="8"/>
        <end position="21"/>
    </location>
</feature>
<sequence>MLEYFTYKKVKKHQHEKKPRGKGRETLVQTPPPLLNEEDERFLERIMSAEGTPPPLPARPTLGAEAGDVTGNVSQMVVHDKEGPNKHHHHHHHSNSEDIGKGREGKPADSKKENTFAGFLGRKFTKRGQRPDLKPKQNVPAQEAGREEDDLTSILDDLDLSATNNRAFSLSAESQDLVKKFNVIFKDMINGVPTAYDDLVHLLNDSEGTLSRNYEKMPGFLQKLITQLPDKLTKNIAPELLAVAAESQGHHASGSAAAAGGAGLAGAAKSFFTASTLKDLVTKPGAVMGAFKAIMNALKLRWPAFLGTNVLLSLGLFILISFFWYCHKRGREVRIERENAPVDPNGRIIEIVDDGSRTSSGSSPHGRQHHSSDDRDHDSEDDAAMLRRRARRAAHEKEKEERRRKEEPERDREDGSRRHSRHRSVSGSRPSHSRQGSNRLQPEDHEGKRSRSSRGTRESRDKRDKRR</sequence>
<feature type="compositionally biased region" description="Basic and acidic residues" evidence="1">
    <location>
        <begin position="441"/>
        <end position="467"/>
    </location>
</feature>
<evidence type="ECO:0008006" key="5">
    <source>
        <dbReference type="Google" id="ProtNLM"/>
    </source>
</evidence>
<comment type="caution">
    <text evidence="3">The sequence shown here is derived from an EMBL/GenBank/DDBJ whole genome shotgun (WGS) entry which is preliminary data.</text>
</comment>
<keyword evidence="2" id="KW-1133">Transmembrane helix</keyword>
<evidence type="ECO:0000313" key="3">
    <source>
        <dbReference type="EMBL" id="KAG9231690.1"/>
    </source>
</evidence>
<dbReference type="Proteomes" id="UP000824998">
    <property type="component" value="Unassembled WGS sequence"/>
</dbReference>
<proteinExistence type="predicted"/>
<keyword evidence="2" id="KW-0812">Transmembrane</keyword>
<dbReference type="AlphaFoldDB" id="A0A9P8C352"/>
<feature type="compositionally biased region" description="Basic and acidic residues" evidence="1">
    <location>
        <begin position="94"/>
        <end position="114"/>
    </location>
</feature>